<dbReference type="RefSeq" id="WP_143097240.1">
    <property type="nucleotide sequence ID" value="NZ_BJXR01000028.1"/>
</dbReference>
<organism evidence="1 2">
    <name type="scientific">Myxococcus fulvus</name>
    <dbReference type="NCBI Taxonomy" id="33"/>
    <lineage>
        <taxon>Bacteria</taxon>
        <taxon>Pseudomonadati</taxon>
        <taxon>Myxococcota</taxon>
        <taxon>Myxococcia</taxon>
        <taxon>Myxococcales</taxon>
        <taxon>Cystobacterineae</taxon>
        <taxon>Myxococcaceae</taxon>
        <taxon>Myxococcus</taxon>
    </lineage>
</organism>
<dbReference type="Proteomes" id="UP000321514">
    <property type="component" value="Unassembled WGS sequence"/>
</dbReference>
<evidence type="ECO:0008006" key="3">
    <source>
        <dbReference type="Google" id="ProtNLM"/>
    </source>
</evidence>
<protein>
    <recommendedName>
        <fullName evidence="3">RiboL-PSP-HEPN domain-containing protein</fullName>
    </recommendedName>
</protein>
<name>A0A511T2D5_MYXFU</name>
<dbReference type="AlphaFoldDB" id="A0A511T2D5"/>
<gene>
    <name evidence="1" type="ORF">MFU01_33570</name>
</gene>
<evidence type="ECO:0000313" key="1">
    <source>
        <dbReference type="EMBL" id="GEN08320.1"/>
    </source>
</evidence>
<reference evidence="1 2" key="1">
    <citation type="submission" date="2019-07" db="EMBL/GenBank/DDBJ databases">
        <title>Whole genome shotgun sequence of Myxococcus fulvus NBRC 100333.</title>
        <authorList>
            <person name="Hosoyama A."/>
            <person name="Uohara A."/>
            <person name="Ohji S."/>
            <person name="Ichikawa N."/>
        </authorList>
    </citation>
    <scope>NUCLEOTIDE SEQUENCE [LARGE SCALE GENOMIC DNA]</scope>
    <source>
        <strain evidence="1 2">NBRC 100333</strain>
    </source>
</reference>
<accession>A0A511T2D5</accession>
<evidence type="ECO:0000313" key="2">
    <source>
        <dbReference type="Proteomes" id="UP000321514"/>
    </source>
</evidence>
<sequence length="207" mass="22288">MSLTMALQELKGAVNFTNSLIATAHAQSASGSYLIPMDQIIFITESAFLKNFIAWEKFLEQSFLLFLTGEPATTGKIVPTHATPRDLTHASQMTVGTQKYVDWANPDIVRRLAKIYFPGGHPFESTISSINSDLLDLKNIRNASAHISTTTATALEALAQRKLQKPSPGITVYSLLTSPDPASTQGATILSTYQSMLDAAAVAISLG</sequence>
<proteinExistence type="predicted"/>
<dbReference type="OrthoDB" id="7058882at2"/>
<dbReference type="EMBL" id="BJXR01000028">
    <property type="protein sequence ID" value="GEN08320.1"/>
    <property type="molecule type" value="Genomic_DNA"/>
</dbReference>
<comment type="caution">
    <text evidence="1">The sequence shown here is derived from an EMBL/GenBank/DDBJ whole genome shotgun (WGS) entry which is preliminary data.</text>
</comment>